<protein>
    <recommendedName>
        <fullName evidence="2">Transmembrane protein 107</fullName>
    </recommendedName>
</protein>
<evidence type="ECO:0000256" key="4">
    <source>
        <dbReference type="ARBA" id="ARBA00022794"/>
    </source>
</evidence>
<dbReference type="GO" id="GO:1905515">
    <property type="term" value="P:non-motile cilium assembly"/>
    <property type="evidence" value="ECO:0007669"/>
    <property type="project" value="TreeGrafter"/>
</dbReference>
<evidence type="ECO:0000313" key="8">
    <source>
        <dbReference type="EMBL" id="KAK3277140.1"/>
    </source>
</evidence>
<dbReference type="InterPro" id="IPR029248">
    <property type="entry name" value="TMEM107"/>
</dbReference>
<dbReference type="Pfam" id="PF14995">
    <property type="entry name" value="TMEM107"/>
    <property type="match status" value="1"/>
</dbReference>
<organism evidence="8 9">
    <name type="scientific">Cymbomonas tetramitiformis</name>
    <dbReference type="NCBI Taxonomy" id="36881"/>
    <lineage>
        <taxon>Eukaryota</taxon>
        <taxon>Viridiplantae</taxon>
        <taxon>Chlorophyta</taxon>
        <taxon>Pyramimonadophyceae</taxon>
        <taxon>Pyramimonadales</taxon>
        <taxon>Pyramimonadaceae</taxon>
        <taxon>Cymbomonas</taxon>
    </lineage>
</organism>
<reference evidence="8 9" key="1">
    <citation type="journal article" date="2015" name="Genome Biol. Evol.">
        <title>Comparative Genomics of a Bacterivorous Green Alga Reveals Evolutionary Causalities and Consequences of Phago-Mixotrophic Mode of Nutrition.</title>
        <authorList>
            <person name="Burns J.A."/>
            <person name="Paasch A."/>
            <person name="Narechania A."/>
            <person name="Kim E."/>
        </authorList>
    </citation>
    <scope>NUCLEOTIDE SEQUENCE [LARGE SCALE GENOMIC DNA]</scope>
    <source>
        <strain evidence="8 9">PLY_AMNH</strain>
    </source>
</reference>
<evidence type="ECO:0000256" key="3">
    <source>
        <dbReference type="ARBA" id="ARBA00022692"/>
    </source>
</evidence>
<feature type="transmembrane region" description="Helical" evidence="7">
    <location>
        <begin position="82"/>
        <end position="103"/>
    </location>
</feature>
<dbReference type="Proteomes" id="UP001190700">
    <property type="component" value="Unassembled WGS sequence"/>
</dbReference>
<evidence type="ECO:0000256" key="1">
    <source>
        <dbReference type="ARBA" id="ARBA00004141"/>
    </source>
</evidence>
<keyword evidence="6 7" id="KW-0472">Membrane</keyword>
<keyword evidence="3 7" id="KW-0812">Transmembrane</keyword>
<evidence type="ECO:0000256" key="2">
    <source>
        <dbReference type="ARBA" id="ARBA00015652"/>
    </source>
</evidence>
<dbReference type="AlphaFoldDB" id="A0AAE0GFT8"/>
<proteinExistence type="predicted"/>
<feature type="transmembrane region" description="Helical" evidence="7">
    <location>
        <begin position="6"/>
        <end position="27"/>
    </location>
</feature>
<comment type="caution">
    <text evidence="8">The sequence shown here is derived from an EMBL/GenBank/DDBJ whole genome shotgun (WGS) entry which is preliminary data.</text>
</comment>
<dbReference type="EMBL" id="LGRX02006237">
    <property type="protein sequence ID" value="KAK3277140.1"/>
    <property type="molecule type" value="Genomic_DNA"/>
</dbReference>
<evidence type="ECO:0000256" key="7">
    <source>
        <dbReference type="SAM" id="Phobius"/>
    </source>
</evidence>
<dbReference type="PANTHER" id="PTHR34341:SF1">
    <property type="entry name" value="TRANSMEMBRANE PROTEIN 107"/>
    <property type="match status" value="1"/>
</dbReference>
<keyword evidence="4" id="KW-0970">Cilium biogenesis/degradation</keyword>
<dbReference type="PANTHER" id="PTHR34341">
    <property type="entry name" value="TRANSMEMBRANE PROTEIN 107"/>
    <property type="match status" value="1"/>
</dbReference>
<keyword evidence="9" id="KW-1185">Reference proteome</keyword>
<dbReference type="GO" id="GO:1904491">
    <property type="term" value="P:protein localization to ciliary transition zone"/>
    <property type="evidence" value="ECO:0007669"/>
    <property type="project" value="TreeGrafter"/>
</dbReference>
<dbReference type="GO" id="GO:0036038">
    <property type="term" value="C:MKS complex"/>
    <property type="evidence" value="ECO:0007669"/>
    <property type="project" value="TreeGrafter"/>
</dbReference>
<evidence type="ECO:0000313" key="9">
    <source>
        <dbReference type="Proteomes" id="UP001190700"/>
    </source>
</evidence>
<gene>
    <name evidence="8" type="ORF">CYMTET_14833</name>
</gene>
<accession>A0AAE0GFT8</accession>
<comment type="subcellular location">
    <subcellularLocation>
        <location evidence="1">Membrane</location>
        <topology evidence="1">Multi-pass membrane protein</topology>
    </subcellularLocation>
</comment>
<evidence type="ECO:0000256" key="5">
    <source>
        <dbReference type="ARBA" id="ARBA00022989"/>
    </source>
</evidence>
<dbReference type="GO" id="GO:0016020">
    <property type="term" value="C:membrane"/>
    <property type="evidence" value="ECO:0007669"/>
    <property type="project" value="UniProtKB-SubCell"/>
</dbReference>
<name>A0AAE0GFT8_9CHLO</name>
<feature type="transmembrane region" description="Helical" evidence="7">
    <location>
        <begin position="109"/>
        <end position="130"/>
    </location>
</feature>
<sequence length="138" mass="15674">MGAESITLPARFLATVAHLVVTLTILYDTDNITRRALEETSGYGDEKDSLQAQATTSTVCFVLEFVGMFSGVSLFFPTLNSFYIFLHINGTLYVGLFIGLHWGLKWYTWFFLLFSLLPALIEMLVCFAVFKLKMREYS</sequence>
<keyword evidence="5 7" id="KW-1133">Transmembrane helix</keyword>
<evidence type="ECO:0000256" key="6">
    <source>
        <dbReference type="ARBA" id="ARBA00023136"/>
    </source>
</evidence>